<proteinExistence type="predicted"/>
<dbReference type="Proteomes" id="UP000199662">
    <property type="component" value="Unassembled WGS sequence"/>
</dbReference>
<dbReference type="InterPro" id="IPR050469">
    <property type="entry name" value="Diguanylate_Cyclase"/>
</dbReference>
<evidence type="ECO:0000259" key="1">
    <source>
        <dbReference type="PROSITE" id="PS50887"/>
    </source>
</evidence>
<dbReference type="Gene3D" id="3.30.450.20">
    <property type="entry name" value="PAS domain"/>
    <property type="match status" value="1"/>
</dbReference>
<dbReference type="GO" id="GO:0043709">
    <property type="term" value="P:cell adhesion involved in single-species biofilm formation"/>
    <property type="evidence" value="ECO:0007669"/>
    <property type="project" value="TreeGrafter"/>
</dbReference>
<evidence type="ECO:0000313" key="3">
    <source>
        <dbReference type="Proteomes" id="UP000199662"/>
    </source>
</evidence>
<feature type="domain" description="GGDEF" evidence="1">
    <location>
        <begin position="313"/>
        <end position="445"/>
    </location>
</feature>
<name>A0A1H7AVK8_9FIRM</name>
<dbReference type="PANTHER" id="PTHR45138:SF9">
    <property type="entry name" value="DIGUANYLATE CYCLASE DGCM-RELATED"/>
    <property type="match status" value="1"/>
</dbReference>
<dbReference type="GO" id="GO:1902201">
    <property type="term" value="P:negative regulation of bacterial-type flagellum-dependent cell motility"/>
    <property type="evidence" value="ECO:0007669"/>
    <property type="project" value="TreeGrafter"/>
</dbReference>
<dbReference type="EMBL" id="FNZK01000014">
    <property type="protein sequence ID" value="SEJ69661.1"/>
    <property type="molecule type" value="Genomic_DNA"/>
</dbReference>
<accession>A0A1H7AVK8</accession>
<dbReference type="InterPro" id="IPR000160">
    <property type="entry name" value="GGDEF_dom"/>
</dbReference>
<dbReference type="GO" id="GO:0052621">
    <property type="term" value="F:diguanylate cyclase activity"/>
    <property type="evidence" value="ECO:0007669"/>
    <property type="project" value="TreeGrafter"/>
</dbReference>
<dbReference type="Pfam" id="PF00990">
    <property type="entry name" value="GGDEF"/>
    <property type="match status" value="1"/>
</dbReference>
<keyword evidence="3" id="KW-1185">Reference proteome</keyword>
<dbReference type="Gene3D" id="3.30.70.270">
    <property type="match status" value="1"/>
</dbReference>
<sequence length="448" mass="52088">MDKNLKAAKKVLTDFLDSCYVNRNTTKILQLLATNAYIYKPDLPTHFITKADFIVYLENEAEQNTIAPSYRIHTFHAKLTPNQSVDLIVSIILVNQNEPDTGCCPYQKWNITATLRLHDNSYLIDVIHFSLATTQQSKKDKLAFIKAQSLLKLVQARYRIILECTEDIIFEYNIPHDVLTLNYNIDTPEGKKNKKVQINSYSTSLYKKSSIHPADLEKIDKVLMDKLSPDNLTLRLKGPPKTIYRWFELRGTWIYNDMQKPFCYTGLLHNIHKQKLQIDALTYKSERDGLTGLYNRQAAEYLIMSTLKKDSQQQHAFIIIDIDYFKQVNDVLGHQFGDSVLVSLAKKLSMTFRYDDIIGRFGGDEFVVFMRDIPSDEMPLERSQHLGKLFRRKFIEAFNQKFSCSIGIAIYKKDGQTFEELYHAADVALYEAKNHGRNRCYMYSREFE</sequence>
<dbReference type="CDD" id="cd01949">
    <property type="entry name" value="GGDEF"/>
    <property type="match status" value="1"/>
</dbReference>
<dbReference type="PANTHER" id="PTHR45138">
    <property type="entry name" value="REGULATORY COMPONENTS OF SENSORY TRANSDUCTION SYSTEM"/>
    <property type="match status" value="1"/>
</dbReference>
<gene>
    <name evidence="2" type="ORF">SAMN05660742_11417</name>
</gene>
<dbReference type="SMART" id="SM00267">
    <property type="entry name" value="GGDEF"/>
    <property type="match status" value="1"/>
</dbReference>
<dbReference type="AlphaFoldDB" id="A0A1H7AVK8"/>
<reference evidence="2 3" key="1">
    <citation type="submission" date="2016-10" db="EMBL/GenBank/DDBJ databases">
        <authorList>
            <person name="de Groot N.N."/>
        </authorList>
    </citation>
    <scope>NUCLEOTIDE SEQUENCE [LARGE SCALE GENOMIC DNA]</scope>
    <source>
        <strain evidence="2 3">DSM 2179</strain>
    </source>
</reference>
<dbReference type="STRING" id="84035.SAMN05660742_11417"/>
<dbReference type="InterPro" id="IPR043128">
    <property type="entry name" value="Rev_trsase/Diguanyl_cyclase"/>
</dbReference>
<protein>
    <submittedName>
        <fullName evidence="2">Diguanylate cyclase (GGDEF) domain-containing protein</fullName>
    </submittedName>
</protein>
<dbReference type="GO" id="GO:0005886">
    <property type="term" value="C:plasma membrane"/>
    <property type="evidence" value="ECO:0007669"/>
    <property type="project" value="TreeGrafter"/>
</dbReference>
<dbReference type="FunFam" id="3.30.70.270:FF:000001">
    <property type="entry name" value="Diguanylate cyclase domain protein"/>
    <property type="match status" value="1"/>
</dbReference>
<dbReference type="PROSITE" id="PS50887">
    <property type="entry name" value="GGDEF"/>
    <property type="match status" value="1"/>
</dbReference>
<dbReference type="NCBIfam" id="TIGR00254">
    <property type="entry name" value="GGDEF"/>
    <property type="match status" value="1"/>
</dbReference>
<dbReference type="InterPro" id="IPR029787">
    <property type="entry name" value="Nucleotide_cyclase"/>
</dbReference>
<organism evidence="2 3">
    <name type="scientific">Propionispira arboris</name>
    <dbReference type="NCBI Taxonomy" id="84035"/>
    <lineage>
        <taxon>Bacteria</taxon>
        <taxon>Bacillati</taxon>
        <taxon>Bacillota</taxon>
        <taxon>Negativicutes</taxon>
        <taxon>Selenomonadales</taxon>
        <taxon>Selenomonadaceae</taxon>
        <taxon>Propionispira</taxon>
    </lineage>
</organism>
<dbReference type="RefSeq" id="WP_091832742.1">
    <property type="nucleotide sequence ID" value="NZ_FNZK01000014.1"/>
</dbReference>
<evidence type="ECO:0000313" key="2">
    <source>
        <dbReference type="EMBL" id="SEJ69661.1"/>
    </source>
</evidence>
<dbReference type="SUPFAM" id="SSF55073">
    <property type="entry name" value="Nucleotide cyclase"/>
    <property type="match status" value="1"/>
</dbReference>